<dbReference type="AlphaFoldDB" id="A0A392QZQ0"/>
<evidence type="ECO:0000313" key="1">
    <source>
        <dbReference type="EMBL" id="MCI29332.1"/>
    </source>
</evidence>
<comment type="caution">
    <text evidence="1">The sequence shown here is derived from an EMBL/GenBank/DDBJ whole genome shotgun (WGS) entry which is preliminary data.</text>
</comment>
<sequence length="73" mass="7895">QPLVALQFFRRAEKQHGFHLSESAFVSILNILAENDITSSAYWVMEKAIDAKIDGVLLDVFITGATGSSGIGV</sequence>
<reference evidence="1 2" key="1">
    <citation type="journal article" date="2018" name="Front. Plant Sci.">
        <title>Red Clover (Trifolium pratense) and Zigzag Clover (T. medium) - A Picture of Genomic Similarities and Differences.</title>
        <authorList>
            <person name="Dluhosova J."/>
            <person name="Istvanek J."/>
            <person name="Nedelnik J."/>
            <person name="Repkova J."/>
        </authorList>
    </citation>
    <scope>NUCLEOTIDE SEQUENCE [LARGE SCALE GENOMIC DNA]</scope>
    <source>
        <strain evidence="2">cv. 10/8</strain>
        <tissue evidence="1">Leaf</tissue>
    </source>
</reference>
<evidence type="ECO:0000313" key="2">
    <source>
        <dbReference type="Proteomes" id="UP000265520"/>
    </source>
</evidence>
<dbReference type="EMBL" id="LXQA010171821">
    <property type="protein sequence ID" value="MCI29332.1"/>
    <property type="molecule type" value="Genomic_DNA"/>
</dbReference>
<proteinExistence type="predicted"/>
<feature type="non-terminal residue" evidence="1">
    <location>
        <position position="1"/>
    </location>
</feature>
<protein>
    <submittedName>
        <fullName evidence="1">Pentatricopeptide repeat-containing protein</fullName>
    </submittedName>
</protein>
<dbReference type="Proteomes" id="UP000265520">
    <property type="component" value="Unassembled WGS sequence"/>
</dbReference>
<organism evidence="1 2">
    <name type="scientific">Trifolium medium</name>
    <dbReference type="NCBI Taxonomy" id="97028"/>
    <lineage>
        <taxon>Eukaryota</taxon>
        <taxon>Viridiplantae</taxon>
        <taxon>Streptophyta</taxon>
        <taxon>Embryophyta</taxon>
        <taxon>Tracheophyta</taxon>
        <taxon>Spermatophyta</taxon>
        <taxon>Magnoliopsida</taxon>
        <taxon>eudicotyledons</taxon>
        <taxon>Gunneridae</taxon>
        <taxon>Pentapetalae</taxon>
        <taxon>rosids</taxon>
        <taxon>fabids</taxon>
        <taxon>Fabales</taxon>
        <taxon>Fabaceae</taxon>
        <taxon>Papilionoideae</taxon>
        <taxon>50 kb inversion clade</taxon>
        <taxon>NPAAA clade</taxon>
        <taxon>Hologalegina</taxon>
        <taxon>IRL clade</taxon>
        <taxon>Trifolieae</taxon>
        <taxon>Trifolium</taxon>
    </lineage>
</organism>
<keyword evidence="2" id="KW-1185">Reference proteome</keyword>
<accession>A0A392QZQ0</accession>
<name>A0A392QZQ0_9FABA</name>